<feature type="transmembrane region" description="Helical" evidence="5">
    <location>
        <begin position="119"/>
        <end position="138"/>
    </location>
</feature>
<dbReference type="InterPro" id="IPR051533">
    <property type="entry name" value="WaaL-like"/>
</dbReference>
<sequence>MNKTKDLSLYKKIFLVAMLMSHGISIGKLYLYHIFLILNIVYIFSFLIQNGKIEKSIIKRNKVIFIFFLYSFLHCFFVKDIHLAFQNQVYIICGISVFFSIKYLLSYNSVQTLNIIKKVIYFAIFIAILEILKIYRWYNSGYELSFESPSAFLGNINNFATVIIIVMPFIFFMKNNLKKIFCFLLLTYILISCDSRANNIALAIEIFIYFLIRIKEKKIIYKIGLFLLGLIGLYIFKEKLHTMYTLLLQLINSDAVVTDSVGVRKAIILNLIDELKKINVFLFGTGGGNSIIIHMTRNNTSGIFSNHSFFLEILVEYGIFIFLVLSFFYISLIMKNYKNYKENKNEINGAIFISLIGFAIGLNSISTVIYFFSFWIILGIADFYAENKKIYYRNIKDSYEY</sequence>
<dbReference type="PANTHER" id="PTHR37422">
    <property type="entry name" value="TEICHURONIC ACID BIOSYNTHESIS PROTEIN TUAE"/>
    <property type="match status" value="1"/>
</dbReference>
<feature type="transmembrane region" description="Helical" evidence="5">
    <location>
        <begin position="309"/>
        <end position="333"/>
    </location>
</feature>
<evidence type="ECO:0000313" key="7">
    <source>
        <dbReference type="EMBL" id="PIM91320.1"/>
    </source>
</evidence>
<dbReference type="RefSeq" id="WP_032839046.1">
    <property type="nucleotide sequence ID" value="NZ_CP056023.1"/>
</dbReference>
<dbReference type="EMBL" id="NPND01000013">
    <property type="protein sequence ID" value="PIM91320.1"/>
    <property type="molecule type" value="Genomic_DNA"/>
</dbReference>
<evidence type="ECO:0000259" key="6">
    <source>
        <dbReference type="Pfam" id="PF04932"/>
    </source>
</evidence>
<evidence type="ECO:0000256" key="5">
    <source>
        <dbReference type="SAM" id="Phobius"/>
    </source>
</evidence>
<feature type="transmembrane region" description="Helical" evidence="5">
    <location>
        <begin position="89"/>
        <end position="107"/>
    </location>
</feature>
<comment type="subcellular location">
    <subcellularLocation>
        <location evidence="1">Membrane</location>
        <topology evidence="1">Multi-pass membrane protein</topology>
    </subcellularLocation>
</comment>
<feature type="transmembrane region" description="Helical" evidence="5">
    <location>
        <begin position="218"/>
        <end position="236"/>
    </location>
</feature>
<dbReference type="GO" id="GO:0016020">
    <property type="term" value="C:membrane"/>
    <property type="evidence" value="ECO:0007669"/>
    <property type="project" value="UniProtKB-SubCell"/>
</dbReference>
<name>A0A2G9FBE2_9FUSO</name>
<organism evidence="7 8">
    <name type="scientific">Fusobacterium animalis</name>
    <dbReference type="NCBI Taxonomy" id="76859"/>
    <lineage>
        <taxon>Bacteria</taxon>
        <taxon>Fusobacteriati</taxon>
        <taxon>Fusobacteriota</taxon>
        <taxon>Fusobacteriia</taxon>
        <taxon>Fusobacteriales</taxon>
        <taxon>Fusobacteriaceae</taxon>
        <taxon>Fusobacterium</taxon>
    </lineage>
</organism>
<dbReference type="InterPro" id="IPR007016">
    <property type="entry name" value="O-antigen_ligase-rel_domated"/>
</dbReference>
<feature type="transmembrane region" description="Helical" evidence="5">
    <location>
        <begin position="63"/>
        <end position="83"/>
    </location>
</feature>
<keyword evidence="3 5" id="KW-1133">Transmembrane helix</keyword>
<comment type="caution">
    <text evidence="7">The sequence shown here is derived from an EMBL/GenBank/DDBJ whole genome shotgun (WGS) entry which is preliminary data.</text>
</comment>
<feature type="domain" description="O-antigen ligase-related" evidence="6">
    <location>
        <begin position="182"/>
        <end position="325"/>
    </location>
</feature>
<dbReference type="PANTHER" id="PTHR37422:SF17">
    <property type="entry name" value="O-ANTIGEN LIGASE"/>
    <property type="match status" value="1"/>
</dbReference>
<proteinExistence type="predicted"/>
<accession>A0A2G9FBE2</accession>
<keyword evidence="2 5" id="KW-0812">Transmembrane</keyword>
<gene>
    <name evidence="7" type="ORF">CI114_05405</name>
</gene>
<evidence type="ECO:0000256" key="3">
    <source>
        <dbReference type="ARBA" id="ARBA00022989"/>
    </source>
</evidence>
<reference evidence="7 8" key="1">
    <citation type="submission" date="2017-08" db="EMBL/GenBank/DDBJ databases">
        <title>Analysis of Fusobacterium persistence and antibiotic response in human colorectal.</title>
        <authorList>
            <person name="Bullman S."/>
        </authorList>
    </citation>
    <scope>NUCLEOTIDE SEQUENCE [LARGE SCALE GENOMIC DNA]</scope>
    <source>
        <strain evidence="7 8">P2_CP</strain>
    </source>
</reference>
<keyword evidence="4 5" id="KW-0472">Membrane</keyword>
<protein>
    <recommendedName>
        <fullName evidence="6">O-antigen ligase-related domain-containing protein</fullName>
    </recommendedName>
</protein>
<feature type="transmembrane region" description="Helical" evidence="5">
    <location>
        <begin position="7"/>
        <end position="24"/>
    </location>
</feature>
<feature type="transmembrane region" description="Helical" evidence="5">
    <location>
        <begin position="150"/>
        <end position="173"/>
    </location>
</feature>
<dbReference type="AlphaFoldDB" id="A0A2G9FBE2"/>
<dbReference type="Pfam" id="PF04932">
    <property type="entry name" value="Wzy_C"/>
    <property type="match status" value="1"/>
</dbReference>
<evidence type="ECO:0000313" key="8">
    <source>
        <dbReference type="Proteomes" id="UP000230719"/>
    </source>
</evidence>
<evidence type="ECO:0000256" key="2">
    <source>
        <dbReference type="ARBA" id="ARBA00022692"/>
    </source>
</evidence>
<evidence type="ECO:0000256" key="1">
    <source>
        <dbReference type="ARBA" id="ARBA00004141"/>
    </source>
</evidence>
<evidence type="ECO:0000256" key="4">
    <source>
        <dbReference type="ARBA" id="ARBA00023136"/>
    </source>
</evidence>
<feature type="transmembrane region" description="Helical" evidence="5">
    <location>
        <begin position="30"/>
        <end position="51"/>
    </location>
</feature>
<dbReference type="Proteomes" id="UP000230719">
    <property type="component" value="Unassembled WGS sequence"/>
</dbReference>